<feature type="transmembrane region" description="Helical" evidence="7">
    <location>
        <begin position="287"/>
        <end position="310"/>
    </location>
</feature>
<sequence>MALVSIFASAIAPVIAIGAVGYLLGRTQRLDVGPLNTVVVYVFAPALVFHSLATTTLDGATIAKLTVGVTAFILVMIAIAAAVGRFAADGEPLFSAFVLTSAFANCGNFGIPLSTFAFGAVGRSTAVLFTAVQSVIVYTLGVYIAARSGGGNPLRGVRQVFGIPLVYAVFAAIGLRWLGVLPPADSSAMQTLKLVGDSAIPLMLLMLGVELTGTDVRAALGSVSAVNGLKLLVAPVVAVVIVLALAPANATAARVFVLECATPVAVTPLILLIEFGPEAEGLSGAEFVSAAVLTSTLLSTVTLTALIALLQSGVIV</sequence>
<evidence type="ECO:0000256" key="7">
    <source>
        <dbReference type="SAM" id="Phobius"/>
    </source>
</evidence>
<feature type="transmembrane region" description="Helical" evidence="7">
    <location>
        <begin position="158"/>
        <end position="179"/>
    </location>
</feature>
<keyword evidence="5 7" id="KW-1133">Transmembrane helix</keyword>
<evidence type="ECO:0000313" key="8">
    <source>
        <dbReference type="EMBL" id="MFC7316482.1"/>
    </source>
</evidence>
<name>A0ABD6A8N3_9EURY</name>
<feature type="transmembrane region" description="Helical" evidence="7">
    <location>
        <begin position="32"/>
        <end position="53"/>
    </location>
</feature>
<dbReference type="PANTHER" id="PTHR36838:SF1">
    <property type="entry name" value="SLR1864 PROTEIN"/>
    <property type="match status" value="1"/>
</dbReference>
<comment type="caution">
    <text evidence="8">The sequence shown here is derived from an EMBL/GenBank/DDBJ whole genome shotgun (WGS) entry which is preliminary data.</text>
</comment>
<reference evidence="8 9" key="1">
    <citation type="journal article" date="2019" name="Int. J. Syst. Evol. Microbiol.">
        <title>The Global Catalogue of Microorganisms (GCM) 10K type strain sequencing project: providing services to taxonomists for standard genome sequencing and annotation.</title>
        <authorList>
            <consortium name="The Broad Institute Genomics Platform"/>
            <consortium name="The Broad Institute Genome Sequencing Center for Infectious Disease"/>
            <person name="Wu L."/>
            <person name="Ma J."/>
        </authorList>
    </citation>
    <scope>NUCLEOTIDE SEQUENCE [LARGE SCALE GENOMIC DNA]</scope>
    <source>
        <strain evidence="8 9">PSR21</strain>
    </source>
</reference>
<evidence type="ECO:0000313" key="9">
    <source>
        <dbReference type="Proteomes" id="UP001596547"/>
    </source>
</evidence>
<protein>
    <submittedName>
        <fullName evidence="8">AEC family transporter</fullName>
    </submittedName>
</protein>
<evidence type="ECO:0000256" key="2">
    <source>
        <dbReference type="ARBA" id="ARBA00022448"/>
    </source>
</evidence>
<feature type="transmembrane region" description="Helical" evidence="7">
    <location>
        <begin position="255"/>
        <end position="275"/>
    </location>
</feature>
<feature type="transmembrane region" description="Helical" evidence="7">
    <location>
        <begin position="191"/>
        <end position="209"/>
    </location>
</feature>
<keyword evidence="9" id="KW-1185">Reference proteome</keyword>
<evidence type="ECO:0000256" key="4">
    <source>
        <dbReference type="ARBA" id="ARBA00022692"/>
    </source>
</evidence>
<dbReference type="InterPro" id="IPR004776">
    <property type="entry name" value="Mem_transp_PIN-like"/>
</dbReference>
<evidence type="ECO:0000256" key="5">
    <source>
        <dbReference type="ARBA" id="ARBA00022989"/>
    </source>
</evidence>
<dbReference type="EMBL" id="JBHTBF010000002">
    <property type="protein sequence ID" value="MFC7316482.1"/>
    <property type="molecule type" value="Genomic_DNA"/>
</dbReference>
<keyword evidence="4 7" id="KW-0812">Transmembrane</keyword>
<dbReference type="Proteomes" id="UP001596547">
    <property type="component" value="Unassembled WGS sequence"/>
</dbReference>
<evidence type="ECO:0000256" key="1">
    <source>
        <dbReference type="ARBA" id="ARBA00004141"/>
    </source>
</evidence>
<feature type="transmembrane region" description="Helical" evidence="7">
    <location>
        <begin position="65"/>
        <end position="88"/>
    </location>
</feature>
<dbReference type="GO" id="GO:0016020">
    <property type="term" value="C:membrane"/>
    <property type="evidence" value="ECO:0007669"/>
    <property type="project" value="UniProtKB-SubCell"/>
</dbReference>
<proteinExistence type="predicted"/>
<keyword evidence="6 7" id="KW-0472">Membrane</keyword>
<feature type="transmembrane region" description="Helical" evidence="7">
    <location>
        <begin position="126"/>
        <end position="146"/>
    </location>
</feature>
<organism evidence="8 9">
    <name type="scientific">Halomarina halobia</name>
    <dbReference type="NCBI Taxonomy" id="3033386"/>
    <lineage>
        <taxon>Archaea</taxon>
        <taxon>Methanobacteriati</taxon>
        <taxon>Methanobacteriota</taxon>
        <taxon>Stenosarchaea group</taxon>
        <taxon>Halobacteria</taxon>
        <taxon>Halobacteriales</taxon>
        <taxon>Natronomonadaceae</taxon>
        <taxon>Halomarina</taxon>
    </lineage>
</organism>
<evidence type="ECO:0000256" key="6">
    <source>
        <dbReference type="ARBA" id="ARBA00023136"/>
    </source>
</evidence>
<comment type="subcellular location">
    <subcellularLocation>
        <location evidence="1">Membrane</location>
        <topology evidence="1">Multi-pass membrane protein</topology>
    </subcellularLocation>
</comment>
<evidence type="ECO:0000256" key="3">
    <source>
        <dbReference type="ARBA" id="ARBA00022475"/>
    </source>
</evidence>
<feature type="transmembrane region" description="Helical" evidence="7">
    <location>
        <begin position="94"/>
        <end position="119"/>
    </location>
</feature>
<dbReference type="RefSeq" id="WP_276304261.1">
    <property type="nucleotide sequence ID" value="NZ_CP119992.1"/>
</dbReference>
<dbReference type="AlphaFoldDB" id="A0ABD6A8N3"/>
<keyword evidence="2" id="KW-0813">Transport</keyword>
<feature type="transmembrane region" description="Helical" evidence="7">
    <location>
        <begin position="229"/>
        <end position="248"/>
    </location>
</feature>
<accession>A0ABD6A8N3</accession>
<gene>
    <name evidence="8" type="ORF">ACFQPE_06675</name>
</gene>
<keyword evidence="3" id="KW-1003">Cell membrane</keyword>
<dbReference type="GeneID" id="79313799"/>
<dbReference type="Pfam" id="PF03547">
    <property type="entry name" value="Mem_trans"/>
    <property type="match status" value="2"/>
</dbReference>
<dbReference type="PANTHER" id="PTHR36838">
    <property type="entry name" value="AUXIN EFFLUX CARRIER FAMILY PROTEIN"/>
    <property type="match status" value="1"/>
</dbReference>